<proteinExistence type="predicted"/>
<keyword evidence="2" id="KW-1133">Transmembrane helix</keyword>
<gene>
    <name evidence="3" type="ORF">LNKW23_44170</name>
</gene>
<comment type="caution">
    <text evidence="3">The sequence shown here is derived from an EMBL/GenBank/DDBJ whole genome shotgun (WGS) entry which is preliminary data.</text>
</comment>
<feature type="transmembrane region" description="Helical" evidence="2">
    <location>
        <begin position="71"/>
        <end position="91"/>
    </location>
</feature>
<keyword evidence="2" id="KW-0472">Membrane</keyword>
<evidence type="ECO:0000256" key="2">
    <source>
        <dbReference type="SAM" id="Phobius"/>
    </source>
</evidence>
<reference evidence="3 4" key="1">
    <citation type="submission" date="2023-04" db="EMBL/GenBank/DDBJ databases">
        <title>Marinoamorphus aggregata gen. nov., sp. Nov., isolate from tissue of brittle star Ophioplocus japonicus.</title>
        <authorList>
            <person name="Kawano K."/>
            <person name="Sawayama S."/>
            <person name="Nakagawa S."/>
        </authorList>
    </citation>
    <scope>NUCLEOTIDE SEQUENCE [LARGE SCALE GENOMIC DNA]</scope>
    <source>
        <strain evidence="3 4">NKW23</strain>
    </source>
</reference>
<accession>A0ABQ6LT01</accession>
<protein>
    <submittedName>
        <fullName evidence="3">Winged helix-turn-helix domain-containing tetratricopeptide repeat protein</fullName>
    </submittedName>
</protein>
<keyword evidence="2" id="KW-0812">Transmembrane</keyword>
<dbReference type="EMBL" id="BSYI01000054">
    <property type="protein sequence ID" value="GMG85201.1"/>
    <property type="molecule type" value="Genomic_DNA"/>
</dbReference>
<sequence length="498" mass="52999">MLRHARRGQVGAAAEAFEALRQQLEDDLDALPSGGTGDLQARILSRQIAPDPVAGRGRGAPPPGSWRRLRLAGAVAIALAGLAGAVTWWQGPERPVSAPRRALPSRPPIAMLPLDGLGYGKDRGFLGGAIAEAIITEPSRLSGLFVVARNSGFHYRDTRADLRAIAGDPGVRCVPEGSRQKAGDRLRATVRLIDARAGNHLWARSDGGDMSDIFQFRDRIAASVAATLGETLHRIDGEAAMKADPAGLEAFEHALAAVRSFRAPTREGSCRARLEYAAALAADPDMAFAHSGLAWVHINGIRRGRTDLGRAEAPARARDAAETALRLAPPSEHAHFALANVLMHAGERGRAMAAFGKTLALNPDASHVMAPHAERRGHLGRFEEAADRLLNAMRLAPHHPDRFHWNPGRTLYSSGRCGEALAALHRMPSPPGSANRTLAAISVCLGRMEEARAAIRSLREQDPASSAAKFGSNFDGRCAGPADLEARIADLRTAGPPD</sequence>
<name>A0ABQ6LT01_9RHOB</name>
<dbReference type="InterPro" id="IPR011990">
    <property type="entry name" value="TPR-like_helical_dom_sf"/>
</dbReference>
<organism evidence="3 4">
    <name type="scientific">Paralimibaculum aggregatum</name>
    <dbReference type="NCBI Taxonomy" id="3036245"/>
    <lineage>
        <taxon>Bacteria</taxon>
        <taxon>Pseudomonadati</taxon>
        <taxon>Pseudomonadota</taxon>
        <taxon>Alphaproteobacteria</taxon>
        <taxon>Rhodobacterales</taxon>
        <taxon>Paracoccaceae</taxon>
        <taxon>Paralimibaculum</taxon>
    </lineage>
</organism>
<keyword evidence="4" id="KW-1185">Reference proteome</keyword>
<evidence type="ECO:0000313" key="4">
    <source>
        <dbReference type="Proteomes" id="UP001239909"/>
    </source>
</evidence>
<dbReference type="SUPFAM" id="SSF48452">
    <property type="entry name" value="TPR-like"/>
    <property type="match status" value="2"/>
</dbReference>
<keyword evidence="1" id="KW-0802">TPR repeat</keyword>
<evidence type="ECO:0000256" key="1">
    <source>
        <dbReference type="PROSITE-ProRule" id="PRU00339"/>
    </source>
</evidence>
<dbReference type="PROSITE" id="PS50005">
    <property type="entry name" value="TPR"/>
    <property type="match status" value="1"/>
</dbReference>
<dbReference type="Gene3D" id="1.25.40.10">
    <property type="entry name" value="Tetratricopeptide repeat domain"/>
    <property type="match status" value="2"/>
</dbReference>
<evidence type="ECO:0000313" key="3">
    <source>
        <dbReference type="EMBL" id="GMG85201.1"/>
    </source>
</evidence>
<dbReference type="Proteomes" id="UP001239909">
    <property type="component" value="Unassembled WGS sequence"/>
</dbReference>
<feature type="repeat" description="TPR" evidence="1">
    <location>
        <begin position="332"/>
        <end position="365"/>
    </location>
</feature>
<dbReference type="InterPro" id="IPR019734">
    <property type="entry name" value="TPR_rpt"/>
</dbReference>